<evidence type="ECO:0000256" key="1">
    <source>
        <dbReference type="SAM" id="Phobius"/>
    </source>
</evidence>
<dbReference type="Proteomes" id="UP001597344">
    <property type="component" value="Unassembled WGS sequence"/>
</dbReference>
<dbReference type="RefSeq" id="WP_378321311.1">
    <property type="nucleotide sequence ID" value="NZ_JBHUHY010000016.1"/>
</dbReference>
<feature type="transmembrane region" description="Helical" evidence="1">
    <location>
        <begin position="70"/>
        <end position="91"/>
    </location>
</feature>
<feature type="transmembrane region" description="Helical" evidence="1">
    <location>
        <begin position="97"/>
        <end position="117"/>
    </location>
</feature>
<name>A0ABW5B2C8_9FLAO</name>
<keyword evidence="3" id="KW-1185">Reference proteome</keyword>
<reference evidence="3" key="1">
    <citation type="journal article" date="2019" name="Int. J. Syst. Evol. Microbiol.">
        <title>The Global Catalogue of Microorganisms (GCM) 10K type strain sequencing project: providing services to taxonomists for standard genome sequencing and annotation.</title>
        <authorList>
            <consortium name="The Broad Institute Genomics Platform"/>
            <consortium name="The Broad Institute Genome Sequencing Center for Infectious Disease"/>
            <person name="Wu L."/>
            <person name="Ma J."/>
        </authorList>
    </citation>
    <scope>NUCLEOTIDE SEQUENCE [LARGE SCALE GENOMIC DNA]</scope>
    <source>
        <strain evidence="3">DT92</strain>
    </source>
</reference>
<gene>
    <name evidence="2" type="ORF">ACFSJT_15890</name>
</gene>
<sequence length="123" mass="14647">MKRKYFLLFIAFIISWTYSVLIFYPQPGRFDWLGTTILTLLYGFSWIIPMTFFALGIFKKGNRIRKIIASKYFTIGLILILGTFLYISWNTKFSNDLIFIGFWTLTTLLWWNTYLNLKILQGI</sequence>
<feature type="transmembrane region" description="Helical" evidence="1">
    <location>
        <begin position="5"/>
        <end position="24"/>
    </location>
</feature>
<protein>
    <submittedName>
        <fullName evidence="2">Uncharacterized protein</fullName>
    </submittedName>
</protein>
<accession>A0ABW5B2C8</accession>
<keyword evidence="1" id="KW-0812">Transmembrane</keyword>
<keyword evidence="1" id="KW-0472">Membrane</keyword>
<proteinExistence type="predicted"/>
<dbReference type="EMBL" id="JBHUHY010000016">
    <property type="protein sequence ID" value="MFD2188286.1"/>
    <property type="molecule type" value="Genomic_DNA"/>
</dbReference>
<feature type="transmembrane region" description="Helical" evidence="1">
    <location>
        <begin position="36"/>
        <end position="58"/>
    </location>
</feature>
<comment type="caution">
    <text evidence="2">The sequence shown here is derived from an EMBL/GenBank/DDBJ whole genome shotgun (WGS) entry which is preliminary data.</text>
</comment>
<organism evidence="2 3">
    <name type="scientific">Aquimarina celericrescens</name>
    <dbReference type="NCBI Taxonomy" id="1964542"/>
    <lineage>
        <taxon>Bacteria</taxon>
        <taxon>Pseudomonadati</taxon>
        <taxon>Bacteroidota</taxon>
        <taxon>Flavobacteriia</taxon>
        <taxon>Flavobacteriales</taxon>
        <taxon>Flavobacteriaceae</taxon>
        <taxon>Aquimarina</taxon>
    </lineage>
</organism>
<evidence type="ECO:0000313" key="2">
    <source>
        <dbReference type="EMBL" id="MFD2188286.1"/>
    </source>
</evidence>
<evidence type="ECO:0000313" key="3">
    <source>
        <dbReference type="Proteomes" id="UP001597344"/>
    </source>
</evidence>
<keyword evidence="1" id="KW-1133">Transmembrane helix</keyword>